<feature type="transmembrane region" description="Helical" evidence="8">
    <location>
        <begin position="96"/>
        <end position="114"/>
    </location>
</feature>
<dbReference type="InterPro" id="IPR038731">
    <property type="entry name" value="RgtA/B/C-like"/>
</dbReference>
<comment type="subcellular location">
    <subcellularLocation>
        <location evidence="1">Cell membrane</location>
        <topology evidence="1">Multi-pass membrane protein</topology>
    </subcellularLocation>
</comment>
<evidence type="ECO:0000256" key="7">
    <source>
        <dbReference type="ARBA" id="ARBA00023136"/>
    </source>
</evidence>
<dbReference type="STRING" id="1121457.SAMN02745161_0779"/>
<name>A0A1N6E833_9BACT</name>
<evidence type="ECO:0000259" key="9">
    <source>
        <dbReference type="Pfam" id="PF13231"/>
    </source>
</evidence>
<dbReference type="RefSeq" id="WP_074215619.1">
    <property type="nucleotide sequence ID" value="NZ_FSRG01000003.1"/>
</dbReference>
<keyword evidence="2" id="KW-1003">Cell membrane</keyword>
<dbReference type="Pfam" id="PF13231">
    <property type="entry name" value="PMT_2"/>
    <property type="match status" value="1"/>
</dbReference>
<evidence type="ECO:0000256" key="8">
    <source>
        <dbReference type="SAM" id="Phobius"/>
    </source>
</evidence>
<keyword evidence="7 8" id="KW-0472">Membrane</keyword>
<feature type="domain" description="Glycosyltransferase RgtA/B/C/D-like" evidence="9">
    <location>
        <begin position="74"/>
        <end position="226"/>
    </location>
</feature>
<dbReference type="GO" id="GO:0009103">
    <property type="term" value="P:lipopolysaccharide biosynthetic process"/>
    <property type="evidence" value="ECO:0007669"/>
    <property type="project" value="UniProtKB-ARBA"/>
</dbReference>
<evidence type="ECO:0000313" key="11">
    <source>
        <dbReference type="Proteomes" id="UP000184694"/>
    </source>
</evidence>
<feature type="transmembrane region" description="Helical" evidence="8">
    <location>
        <begin position="362"/>
        <end position="384"/>
    </location>
</feature>
<dbReference type="GO" id="GO:0005886">
    <property type="term" value="C:plasma membrane"/>
    <property type="evidence" value="ECO:0007669"/>
    <property type="project" value="UniProtKB-SubCell"/>
</dbReference>
<sequence length="607" mass="67855">MSTQKFCALIEEKLRNKSVPIFLLGLLMIVTTTVHLDQLDPEIMEARNFITANEIVETGNWLVPSLFGELRIAKPPLPTWMTSIVMMIAGTDTNLAVNRIPSAFAGLVLAVAFFGLTRSLTGSTRISMLSTAVLGTSYLYIFMVRRGTWDIHAVAYMTAMIWALDVLLKSKKFRPWLCLVTGVLFGLSFLSKGPVAFYALLLPFLFSELVVNGVMKVQLHWKQLLLVTGYGLVISASWYLVIMIMHPDAMAAMFSQETSAWTSHHIKEWWFYLPQVPAMLGLWAIPAVLVFISPYARPRLQKLIPYNQLLLWTVGIVVLLSVIPEKKVRYLLPVIVPLSMLVGGALDYWLERGFAFAGTKRLFYLYTILGSIVLFAVVGVIWIAGEVSSFPLFMELWPVIVPLLMLVGGTLDYWLERGSAFAGSNRLFYLYTILGSIVLFAAVGVIWIAGEVSSLPIYMELWPVLAVCSCLLLVVLIWLAASCHRPRLLLGCLFTTVALVMVTAPPYVKTVLPYRGTLPIQQVRNLVGKTCENVYSLTSLKLQNQWVFGKPAKRIVADDLASFPVGVHVVVSTDPVSFPEKFTVKEELVARYLKRDPLLIYKVTVTD</sequence>
<feature type="transmembrane region" description="Helical" evidence="8">
    <location>
        <begin position="427"/>
        <end position="449"/>
    </location>
</feature>
<dbReference type="AlphaFoldDB" id="A0A1N6E833"/>
<evidence type="ECO:0000256" key="4">
    <source>
        <dbReference type="ARBA" id="ARBA00022679"/>
    </source>
</evidence>
<feature type="transmembrane region" description="Helical" evidence="8">
    <location>
        <begin position="396"/>
        <end position="415"/>
    </location>
</feature>
<organism evidence="10 11">
    <name type="scientific">Halodesulfovibrio marinisediminis DSM 17456</name>
    <dbReference type="NCBI Taxonomy" id="1121457"/>
    <lineage>
        <taxon>Bacteria</taxon>
        <taxon>Pseudomonadati</taxon>
        <taxon>Thermodesulfobacteriota</taxon>
        <taxon>Desulfovibrionia</taxon>
        <taxon>Desulfovibrionales</taxon>
        <taxon>Desulfovibrionaceae</taxon>
        <taxon>Halodesulfovibrio</taxon>
    </lineage>
</organism>
<keyword evidence="3" id="KW-0328">Glycosyltransferase</keyword>
<feature type="transmembrane region" description="Helical" evidence="8">
    <location>
        <begin position="330"/>
        <end position="350"/>
    </location>
</feature>
<evidence type="ECO:0000256" key="1">
    <source>
        <dbReference type="ARBA" id="ARBA00004651"/>
    </source>
</evidence>
<evidence type="ECO:0000313" key="10">
    <source>
        <dbReference type="EMBL" id="SIN79131.1"/>
    </source>
</evidence>
<keyword evidence="4 10" id="KW-0808">Transferase</keyword>
<proteinExistence type="predicted"/>
<dbReference type="PANTHER" id="PTHR33908">
    <property type="entry name" value="MANNOSYLTRANSFERASE YKCB-RELATED"/>
    <property type="match status" value="1"/>
</dbReference>
<feature type="transmembrane region" description="Helical" evidence="8">
    <location>
        <begin position="149"/>
        <end position="168"/>
    </location>
</feature>
<keyword evidence="6 8" id="KW-1133">Transmembrane helix</keyword>
<evidence type="ECO:0000256" key="2">
    <source>
        <dbReference type="ARBA" id="ARBA00022475"/>
    </source>
</evidence>
<reference evidence="11" key="1">
    <citation type="submission" date="2016-11" db="EMBL/GenBank/DDBJ databases">
        <authorList>
            <person name="Varghese N."/>
            <person name="Submissions S."/>
        </authorList>
    </citation>
    <scope>NUCLEOTIDE SEQUENCE [LARGE SCALE GENOMIC DNA]</scope>
    <source>
        <strain evidence="11">DSM 17456</strain>
    </source>
</reference>
<dbReference type="PANTHER" id="PTHR33908:SF3">
    <property type="entry name" value="UNDECAPRENYL PHOSPHATE-ALPHA-4-AMINO-4-DEOXY-L-ARABINOSE ARABINOSYL TRANSFERASE"/>
    <property type="match status" value="1"/>
</dbReference>
<protein>
    <submittedName>
        <fullName evidence="10">4-amino-4-deoxy-L-arabinose transferase</fullName>
    </submittedName>
</protein>
<accession>A0A1N6E833</accession>
<feature type="transmembrane region" description="Helical" evidence="8">
    <location>
        <begin position="269"/>
        <end position="292"/>
    </location>
</feature>
<feature type="transmembrane region" description="Helical" evidence="8">
    <location>
        <begin position="304"/>
        <end position="324"/>
    </location>
</feature>
<feature type="transmembrane region" description="Helical" evidence="8">
    <location>
        <begin position="126"/>
        <end position="143"/>
    </location>
</feature>
<feature type="transmembrane region" description="Helical" evidence="8">
    <location>
        <begin position="488"/>
        <end position="508"/>
    </location>
</feature>
<evidence type="ECO:0000256" key="6">
    <source>
        <dbReference type="ARBA" id="ARBA00022989"/>
    </source>
</evidence>
<feature type="transmembrane region" description="Helical" evidence="8">
    <location>
        <begin position="224"/>
        <end position="245"/>
    </location>
</feature>
<dbReference type="GO" id="GO:0010041">
    <property type="term" value="P:response to iron(III) ion"/>
    <property type="evidence" value="ECO:0007669"/>
    <property type="project" value="TreeGrafter"/>
</dbReference>
<dbReference type="InterPro" id="IPR050297">
    <property type="entry name" value="LipidA_mod_glycosyltrf_83"/>
</dbReference>
<evidence type="ECO:0000256" key="3">
    <source>
        <dbReference type="ARBA" id="ARBA00022676"/>
    </source>
</evidence>
<dbReference type="EMBL" id="FSRG01000003">
    <property type="protein sequence ID" value="SIN79131.1"/>
    <property type="molecule type" value="Genomic_DNA"/>
</dbReference>
<gene>
    <name evidence="10" type="ORF">SAMN02745161_0779</name>
</gene>
<keyword evidence="5 8" id="KW-0812">Transmembrane</keyword>
<evidence type="ECO:0000256" key="5">
    <source>
        <dbReference type="ARBA" id="ARBA00022692"/>
    </source>
</evidence>
<feature type="transmembrane region" description="Helical" evidence="8">
    <location>
        <begin position="461"/>
        <end position="481"/>
    </location>
</feature>
<keyword evidence="11" id="KW-1185">Reference proteome</keyword>
<dbReference type="Proteomes" id="UP000184694">
    <property type="component" value="Unassembled WGS sequence"/>
</dbReference>
<dbReference type="OrthoDB" id="8353433at2"/>
<dbReference type="GO" id="GO:0016763">
    <property type="term" value="F:pentosyltransferase activity"/>
    <property type="evidence" value="ECO:0007669"/>
    <property type="project" value="TreeGrafter"/>
</dbReference>